<protein>
    <submittedName>
        <fullName evidence="2">Uncharacterized protein</fullName>
    </submittedName>
</protein>
<dbReference type="RefSeq" id="WP_141982386.1">
    <property type="nucleotide sequence ID" value="NZ_VFPP01000001.1"/>
</dbReference>
<proteinExistence type="predicted"/>
<reference evidence="2 3" key="1">
    <citation type="submission" date="2019-06" db="EMBL/GenBank/DDBJ databases">
        <title>Sequencing the genomes of 1000 actinobacteria strains.</title>
        <authorList>
            <person name="Klenk H.-P."/>
        </authorList>
    </citation>
    <scope>NUCLEOTIDE SEQUENCE [LARGE SCALE GENOMIC DNA]</scope>
    <source>
        <strain evidence="2 3">DSM 45456</strain>
    </source>
</reference>
<feature type="transmembrane region" description="Helical" evidence="1">
    <location>
        <begin position="12"/>
        <end position="33"/>
    </location>
</feature>
<keyword evidence="1" id="KW-0812">Transmembrane</keyword>
<keyword evidence="1" id="KW-0472">Membrane</keyword>
<dbReference type="Pfam" id="PF19873">
    <property type="entry name" value="DUF6346"/>
    <property type="match status" value="1"/>
</dbReference>
<dbReference type="OrthoDB" id="3684526at2"/>
<name>A0A543JMU3_9PSEU</name>
<feature type="transmembrane region" description="Helical" evidence="1">
    <location>
        <begin position="125"/>
        <end position="147"/>
    </location>
</feature>
<evidence type="ECO:0000313" key="2">
    <source>
        <dbReference type="EMBL" id="TQM84160.1"/>
    </source>
</evidence>
<keyword evidence="1" id="KW-1133">Transmembrane helix</keyword>
<accession>A0A543JMU3</accession>
<gene>
    <name evidence="2" type="ORF">FHX81_6600</name>
</gene>
<sequence length="157" mass="16585">MTARGKRSRRLRALGLFLVGAYCAFFSFVVFSVGRESEPYSGDGSREVDGRAQGVTCSRNWLVLGATWSCEATVVTPDGGRHRFASFANSLSPADEGAEMTADRTRSGKKATTFHRTNGPTVNTLGMVVGGFGGVGLAIIGPIVVLARKREDAPSPG</sequence>
<dbReference type="AlphaFoldDB" id="A0A543JMU3"/>
<comment type="caution">
    <text evidence="2">The sequence shown here is derived from an EMBL/GenBank/DDBJ whole genome shotgun (WGS) entry which is preliminary data.</text>
</comment>
<evidence type="ECO:0000256" key="1">
    <source>
        <dbReference type="SAM" id="Phobius"/>
    </source>
</evidence>
<keyword evidence="3" id="KW-1185">Reference proteome</keyword>
<dbReference type="Proteomes" id="UP000316628">
    <property type="component" value="Unassembled WGS sequence"/>
</dbReference>
<dbReference type="InterPro" id="IPR045927">
    <property type="entry name" value="DUF6346"/>
</dbReference>
<dbReference type="EMBL" id="VFPP01000001">
    <property type="protein sequence ID" value="TQM84160.1"/>
    <property type="molecule type" value="Genomic_DNA"/>
</dbReference>
<organism evidence="2 3">
    <name type="scientific">Saccharothrix saharensis</name>
    <dbReference type="NCBI Taxonomy" id="571190"/>
    <lineage>
        <taxon>Bacteria</taxon>
        <taxon>Bacillati</taxon>
        <taxon>Actinomycetota</taxon>
        <taxon>Actinomycetes</taxon>
        <taxon>Pseudonocardiales</taxon>
        <taxon>Pseudonocardiaceae</taxon>
        <taxon>Saccharothrix</taxon>
    </lineage>
</organism>
<evidence type="ECO:0000313" key="3">
    <source>
        <dbReference type="Proteomes" id="UP000316628"/>
    </source>
</evidence>